<sequence>MMNLRSAIIFFLNTLLLAGFGQAAWVPYVDDLGPVSAPIPPSSVGNLPVPTSSNSANLNAVKCPAGMASCDHLGSPFICCPQILIISPMRVSMESSCFSTQQSLNGVICCQDPLECERAEHHLNDTSKFNVGCTSGFYECPASFGGGCCPEGFGCSQGSCYQLLEDDSTSGKISPIGPRGSMDMAMEPSMTYLHRREIPSTTTNAQTAPTYPCGPFGGGTCKSDKLADPSGTDLRRHVLKTGRAYFMKLEHNKRKPDDVPNTQGGSSLVLKAGETPECAQQNGCLSLEPLQDPLGLLTDIPTNGVQLPTNGLPLPTDGLDLPTGLQLPTDGLDLPTNGLDIPTDGLDLPLPTNGLNPPTNGLNLPTNGLDSLEEVLGALTKTVDAVVLTLTQGLGAVVTQLPIASLLPGNNSEVVNIVGNFQSPLRSSGSSIKPSRSTIWSPWKTHMQAESLHRIALVSTQSFRRKKLSPQNYAEVSTSEECGICGSASSTLVSARIKNWATFCAGVIGSHLQGLTHFTVPLPRN</sequence>
<dbReference type="AlphaFoldDB" id="A0AAV9X3B6"/>
<feature type="chain" id="PRO_5043418225" evidence="1">
    <location>
        <begin position="24"/>
        <end position="525"/>
    </location>
</feature>
<keyword evidence="1" id="KW-0732">Signal</keyword>
<keyword evidence="3" id="KW-1185">Reference proteome</keyword>
<organism evidence="2 3">
    <name type="scientific">Orbilia ellipsospora</name>
    <dbReference type="NCBI Taxonomy" id="2528407"/>
    <lineage>
        <taxon>Eukaryota</taxon>
        <taxon>Fungi</taxon>
        <taxon>Dikarya</taxon>
        <taxon>Ascomycota</taxon>
        <taxon>Pezizomycotina</taxon>
        <taxon>Orbiliomycetes</taxon>
        <taxon>Orbiliales</taxon>
        <taxon>Orbiliaceae</taxon>
        <taxon>Orbilia</taxon>
    </lineage>
</organism>
<name>A0AAV9X3B6_9PEZI</name>
<gene>
    <name evidence="2" type="ORF">TWF694_001695</name>
</gene>
<reference evidence="2 3" key="1">
    <citation type="submission" date="2019-10" db="EMBL/GenBank/DDBJ databases">
        <authorList>
            <person name="Palmer J.M."/>
        </authorList>
    </citation>
    <scope>NUCLEOTIDE SEQUENCE [LARGE SCALE GENOMIC DNA]</scope>
    <source>
        <strain evidence="2 3">TWF694</strain>
    </source>
</reference>
<accession>A0AAV9X3B6</accession>
<feature type="signal peptide" evidence="1">
    <location>
        <begin position="1"/>
        <end position="23"/>
    </location>
</feature>
<dbReference type="EMBL" id="JAVHJO010000010">
    <property type="protein sequence ID" value="KAK6535227.1"/>
    <property type="molecule type" value="Genomic_DNA"/>
</dbReference>
<comment type="caution">
    <text evidence="2">The sequence shown here is derived from an EMBL/GenBank/DDBJ whole genome shotgun (WGS) entry which is preliminary data.</text>
</comment>
<evidence type="ECO:0000256" key="1">
    <source>
        <dbReference type="SAM" id="SignalP"/>
    </source>
</evidence>
<proteinExistence type="predicted"/>
<protein>
    <submittedName>
        <fullName evidence="2">Uncharacterized protein</fullName>
    </submittedName>
</protein>
<evidence type="ECO:0000313" key="2">
    <source>
        <dbReference type="EMBL" id="KAK6535227.1"/>
    </source>
</evidence>
<dbReference type="Proteomes" id="UP001365542">
    <property type="component" value="Unassembled WGS sequence"/>
</dbReference>
<evidence type="ECO:0000313" key="3">
    <source>
        <dbReference type="Proteomes" id="UP001365542"/>
    </source>
</evidence>